<evidence type="ECO:0000313" key="2">
    <source>
        <dbReference type="EMBL" id="HJA83555.1"/>
    </source>
</evidence>
<feature type="signal peptide" evidence="1">
    <location>
        <begin position="1"/>
        <end position="23"/>
    </location>
</feature>
<dbReference type="Proteomes" id="UP000823860">
    <property type="component" value="Unassembled WGS sequence"/>
</dbReference>
<dbReference type="Pfam" id="PF14055">
    <property type="entry name" value="NVEALA"/>
    <property type="match status" value="1"/>
</dbReference>
<organism evidence="2 3">
    <name type="scientific">Candidatus Bacteroides intestinavium</name>
    <dbReference type="NCBI Taxonomy" id="2838469"/>
    <lineage>
        <taxon>Bacteria</taxon>
        <taxon>Pseudomonadati</taxon>
        <taxon>Bacteroidota</taxon>
        <taxon>Bacteroidia</taxon>
        <taxon>Bacteroidales</taxon>
        <taxon>Bacteroidaceae</taxon>
        <taxon>Bacteroides</taxon>
    </lineage>
</organism>
<name>A0A9D2KUC6_9BACE</name>
<evidence type="ECO:0000256" key="1">
    <source>
        <dbReference type="SAM" id="SignalP"/>
    </source>
</evidence>
<dbReference type="EMBL" id="DWZE01000071">
    <property type="protein sequence ID" value="HJA83555.1"/>
    <property type="molecule type" value="Genomic_DNA"/>
</dbReference>
<feature type="chain" id="PRO_5038931571" evidence="1">
    <location>
        <begin position="24"/>
        <end position="93"/>
    </location>
</feature>
<reference evidence="2" key="2">
    <citation type="submission" date="2021-04" db="EMBL/GenBank/DDBJ databases">
        <authorList>
            <person name="Gilroy R."/>
        </authorList>
    </citation>
    <scope>NUCLEOTIDE SEQUENCE</scope>
    <source>
        <strain evidence="2">ChiHecec1B25-7008</strain>
    </source>
</reference>
<dbReference type="InterPro" id="IPR025905">
    <property type="entry name" value="NVEALA"/>
</dbReference>
<sequence>MKKKTLKMAVAAMVVAAAGYGLFLNQSKDSGMSELALANVEALATGESGYSVACYTTFTGADWFHKDQYFVDCYTCQRDKGRNLLDRGECIVP</sequence>
<evidence type="ECO:0000313" key="3">
    <source>
        <dbReference type="Proteomes" id="UP000823860"/>
    </source>
</evidence>
<comment type="caution">
    <text evidence="2">The sequence shown here is derived from an EMBL/GenBank/DDBJ whole genome shotgun (WGS) entry which is preliminary data.</text>
</comment>
<dbReference type="AlphaFoldDB" id="A0A9D2KUC6"/>
<protein>
    <submittedName>
        <fullName evidence="2">NVEALA domain-containing protein</fullName>
    </submittedName>
</protein>
<keyword evidence="1" id="KW-0732">Signal</keyword>
<proteinExistence type="predicted"/>
<gene>
    <name evidence="2" type="ORF">H9785_06280</name>
</gene>
<accession>A0A9D2KUC6</accession>
<reference evidence="2" key="1">
    <citation type="journal article" date="2021" name="PeerJ">
        <title>Extensive microbial diversity within the chicken gut microbiome revealed by metagenomics and culture.</title>
        <authorList>
            <person name="Gilroy R."/>
            <person name="Ravi A."/>
            <person name="Getino M."/>
            <person name="Pursley I."/>
            <person name="Horton D.L."/>
            <person name="Alikhan N.F."/>
            <person name="Baker D."/>
            <person name="Gharbi K."/>
            <person name="Hall N."/>
            <person name="Watson M."/>
            <person name="Adriaenssens E.M."/>
            <person name="Foster-Nyarko E."/>
            <person name="Jarju S."/>
            <person name="Secka A."/>
            <person name="Antonio M."/>
            <person name="Oren A."/>
            <person name="Chaudhuri R.R."/>
            <person name="La Ragione R."/>
            <person name="Hildebrand F."/>
            <person name="Pallen M.J."/>
        </authorList>
    </citation>
    <scope>NUCLEOTIDE SEQUENCE</scope>
    <source>
        <strain evidence="2">ChiHecec1B25-7008</strain>
    </source>
</reference>